<evidence type="ECO:0000313" key="1">
    <source>
        <dbReference type="EMBL" id="KAH3796442.1"/>
    </source>
</evidence>
<reference evidence="1" key="2">
    <citation type="submission" date="2020-11" db="EMBL/GenBank/DDBJ databases">
        <authorList>
            <person name="McCartney M.A."/>
            <person name="Auch B."/>
            <person name="Kono T."/>
            <person name="Mallez S."/>
            <person name="Becker A."/>
            <person name="Gohl D.M."/>
            <person name="Silverstein K.A.T."/>
            <person name="Koren S."/>
            <person name="Bechman K.B."/>
            <person name="Herman A."/>
            <person name="Abrahante J.E."/>
            <person name="Garbe J."/>
        </authorList>
    </citation>
    <scope>NUCLEOTIDE SEQUENCE</scope>
    <source>
        <strain evidence="1">Duluth1</strain>
        <tissue evidence="1">Whole animal</tissue>
    </source>
</reference>
<keyword evidence="2" id="KW-1185">Reference proteome</keyword>
<protein>
    <submittedName>
        <fullName evidence="1">Uncharacterized protein</fullName>
    </submittedName>
</protein>
<proteinExistence type="predicted"/>
<comment type="caution">
    <text evidence="1">The sequence shown here is derived from an EMBL/GenBank/DDBJ whole genome shotgun (WGS) entry which is preliminary data.</text>
</comment>
<dbReference type="Proteomes" id="UP000828390">
    <property type="component" value="Unassembled WGS sequence"/>
</dbReference>
<dbReference type="AlphaFoldDB" id="A0A9D4FIH3"/>
<gene>
    <name evidence="1" type="ORF">DPMN_150010</name>
</gene>
<organism evidence="1 2">
    <name type="scientific">Dreissena polymorpha</name>
    <name type="common">Zebra mussel</name>
    <name type="synonym">Mytilus polymorpha</name>
    <dbReference type="NCBI Taxonomy" id="45954"/>
    <lineage>
        <taxon>Eukaryota</taxon>
        <taxon>Metazoa</taxon>
        <taxon>Spiralia</taxon>
        <taxon>Lophotrochozoa</taxon>
        <taxon>Mollusca</taxon>
        <taxon>Bivalvia</taxon>
        <taxon>Autobranchia</taxon>
        <taxon>Heteroconchia</taxon>
        <taxon>Euheterodonta</taxon>
        <taxon>Imparidentia</taxon>
        <taxon>Neoheterodontei</taxon>
        <taxon>Myida</taxon>
        <taxon>Dreissenoidea</taxon>
        <taxon>Dreissenidae</taxon>
        <taxon>Dreissena</taxon>
    </lineage>
</organism>
<dbReference type="EMBL" id="JAIWYP010000007">
    <property type="protein sequence ID" value="KAH3796442.1"/>
    <property type="molecule type" value="Genomic_DNA"/>
</dbReference>
<sequence length="124" mass="14405">MYSSMYSSIPRPTGRLKLEGVKFDPRSIIRRNLKEVHPRNIPEKFHQNWTSINAQTRARRTQDHDISPADLWPSELSGDFQKDKFSDKFYKDLAITMASNFKGTNVLTKFHKDLAMDVVSRGFT</sequence>
<reference evidence="1" key="1">
    <citation type="journal article" date="2019" name="bioRxiv">
        <title>The Genome of the Zebra Mussel, Dreissena polymorpha: A Resource for Invasive Species Research.</title>
        <authorList>
            <person name="McCartney M.A."/>
            <person name="Auch B."/>
            <person name="Kono T."/>
            <person name="Mallez S."/>
            <person name="Zhang Y."/>
            <person name="Obille A."/>
            <person name="Becker A."/>
            <person name="Abrahante J.E."/>
            <person name="Garbe J."/>
            <person name="Badalamenti J.P."/>
            <person name="Herman A."/>
            <person name="Mangelson H."/>
            <person name="Liachko I."/>
            <person name="Sullivan S."/>
            <person name="Sone E.D."/>
            <person name="Koren S."/>
            <person name="Silverstein K.A.T."/>
            <person name="Beckman K.B."/>
            <person name="Gohl D.M."/>
        </authorList>
    </citation>
    <scope>NUCLEOTIDE SEQUENCE</scope>
    <source>
        <strain evidence="1">Duluth1</strain>
        <tissue evidence="1">Whole animal</tissue>
    </source>
</reference>
<name>A0A9D4FIH3_DREPO</name>
<accession>A0A9D4FIH3</accession>
<evidence type="ECO:0000313" key="2">
    <source>
        <dbReference type="Proteomes" id="UP000828390"/>
    </source>
</evidence>